<feature type="domain" description="EF-hand" evidence="4">
    <location>
        <begin position="96"/>
        <end position="131"/>
    </location>
</feature>
<dbReference type="FunFam" id="1.10.238.10:FF:000001">
    <property type="entry name" value="Calmodulin 1"/>
    <property type="match status" value="1"/>
</dbReference>
<reference evidence="5 6" key="1">
    <citation type="journal article" date="2024" name="Nat. Commun.">
        <title>Phylogenomics reveals the evolutionary origins of lichenization in chlorophyte algae.</title>
        <authorList>
            <person name="Puginier C."/>
            <person name="Libourel C."/>
            <person name="Otte J."/>
            <person name="Skaloud P."/>
            <person name="Haon M."/>
            <person name="Grisel S."/>
            <person name="Petersen M."/>
            <person name="Berrin J.G."/>
            <person name="Delaux P.M."/>
            <person name="Dal Grande F."/>
            <person name="Keller J."/>
        </authorList>
    </citation>
    <scope>NUCLEOTIDE SEQUENCE [LARGE SCALE GENOMIC DNA]</scope>
    <source>
        <strain evidence="5 6">SAG 2523</strain>
    </source>
</reference>
<evidence type="ECO:0000256" key="1">
    <source>
        <dbReference type="ARBA" id="ARBA00022737"/>
    </source>
</evidence>
<sequence>MEADEAEQTDEDLQKEWPYLSRQQMEDLREAFEMFDKRKAGAFTSEDLQKVLKDLGEGTSAKDIDNIIAGLDTDGDGVIDFAQFVLVMMHNVRKAEPEKDLQGVFSVFDKSGNGLITQEDLRNAIKSMGSQELSEDDISVALGMVEQKDGQIDYHEFLRLIMSPEMPQPGTRSLKTTDSQRDFMDERRLSTMGSGKGSFKDPMMSSAMPDDSARELRASSSGQEIRPADPENTAARSLIHSKSSKKRAVLASDQQKMASLWSD</sequence>
<protein>
    <recommendedName>
        <fullName evidence="4">EF-hand domain-containing protein</fullName>
    </recommendedName>
</protein>
<dbReference type="PROSITE" id="PS00018">
    <property type="entry name" value="EF_HAND_1"/>
    <property type="match status" value="1"/>
</dbReference>
<dbReference type="InterPro" id="IPR011992">
    <property type="entry name" value="EF-hand-dom_pair"/>
</dbReference>
<gene>
    <name evidence="5" type="ORF">WJX84_001918</name>
</gene>
<comment type="caution">
    <text evidence="5">The sequence shown here is derived from an EMBL/GenBank/DDBJ whole genome shotgun (WGS) entry which is preliminary data.</text>
</comment>
<dbReference type="EMBL" id="JALJOV010000496">
    <property type="protein sequence ID" value="KAK9863257.1"/>
    <property type="molecule type" value="Genomic_DNA"/>
</dbReference>
<feature type="domain" description="EF-hand" evidence="4">
    <location>
        <begin position="59"/>
        <end position="94"/>
    </location>
</feature>
<evidence type="ECO:0000259" key="4">
    <source>
        <dbReference type="PROSITE" id="PS50222"/>
    </source>
</evidence>
<dbReference type="GO" id="GO:0016460">
    <property type="term" value="C:myosin II complex"/>
    <property type="evidence" value="ECO:0007669"/>
    <property type="project" value="TreeGrafter"/>
</dbReference>
<dbReference type="SMART" id="SM00054">
    <property type="entry name" value="EFh"/>
    <property type="match status" value="4"/>
</dbReference>
<dbReference type="InterPro" id="IPR018247">
    <property type="entry name" value="EF_Hand_1_Ca_BS"/>
</dbReference>
<dbReference type="PROSITE" id="PS50222">
    <property type="entry name" value="EF_HAND_2"/>
    <property type="match status" value="3"/>
</dbReference>
<keyword evidence="2" id="KW-0106">Calcium</keyword>
<dbReference type="AlphaFoldDB" id="A0AAW1T2T2"/>
<feature type="domain" description="EF-hand" evidence="4">
    <location>
        <begin position="23"/>
        <end position="58"/>
    </location>
</feature>
<evidence type="ECO:0000256" key="3">
    <source>
        <dbReference type="SAM" id="MobiDB-lite"/>
    </source>
</evidence>
<dbReference type="GO" id="GO:0005509">
    <property type="term" value="F:calcium ion binding"/>
    <property type="evidence" value="ECO:0007669"/>
    <property type="project" value="InterPro"/>
</dbReference>
<dbReference type="PANTHER" id="PTHR23048">
    <property type="entry name" value="MYOSIN LIGHT CHAIN 1, 3"/>
    <property type="match status" value="1"/>
</dbReference>
<dbReference type="PANTHER" id="PTHR23048:SF0">
    <property type="entry name" value="CALMODULIN LIKE 3"/>
    <property type="match status" value="1"/>
</dbReference>
<name>A0AAW1T2T2_9CHLO</name>
<organism evidence="5 6">
    <name type="scientific">Apatococcus fuscideae</name>
    <dbReference type="NCBI Taxonomy" id="2026836"/>
    <lineage>
        <taxon>Eukaryota</taxon>
        <taxon>Viridiplantae</taxon>
        <taxon>Chlorophyta</taxon>
        <taxon>core chlorophytes</taxon>
        <taxon>Trebouxiophyceae</taxon>
        <taxon>Chlorellales</taxon>
        <taxon>Chlorellaceae</taxon>
        <taxon>Apatococcus</taxon>
    </lineage>
</organism>
<accession>A0AAW1T2T2</accession>
<dbReference type="InterPro" id="IPR050230">
    <property type="entry name" value="CALM/Myosin/TropC-like"/>
</dbReference>
<dbReference type="Pfam" id="PF13499">
    <property type="entry name" value="EF-hand_7"/>
    <property type="match status" value="2"/>
</dbReference>
<dbReference type="Proteomes" id="UP001485043">
    <property type="component" value="Unassembled WGS sequence"/>
</dbReference>
<keyword evidence="1" id="KW-0677">Repeat</keyword>
<evidence type="ECO:0000256" key="2">
    <source>
        <dbReference type="ARBA" id="ARBA00022837"/>
    </source>
</evidence>
<dbReference type="SUPFAM" id="SSF47473">
    <property type="entry name" value="EF-hand"/>
    <property type="match status" value="1"/>
</dbReference>
<dbReference type="CDD" id="cd00051">
    <property type="entry name" value="EFh"/>
    <property type="match status" value="1"/>
</dbReference>
<feature type="compositionally biased region" description="Basic and acidic residues" evidence="3">
    <location>
        <begin position="178"/>
        <end position="189"/>
    </location>
</feature>
<proteinExistence type="predicted"/>
<evidence type="ECO:0000313" key="6">
    <source>
        <dbReference type="Proteomes" id="UP001485043"/>
    </source>
</evidence>
<dbReference type="InterPro" id="IPR002048">
    <property type="entry name" value="EF_hand_dom"/>
</dbReference>
<dbReference type="Gene3D" id="1.10.238.10">
    <property type="entry name" value="EF-hand"/>
    <property type="match status" value="2"/>
</dbReference>
<feature type="compositionally biased region" description="Polar residues" evidence="3">
    <location>
        <begin position="252"/>
        <end position="263"/>
    </location>
</feature>
<keyword evidence="6" id="KW-1185">Reference proteome</keyword>
<evidence type="ECO:0000313" key="5">
    <source>
        <dbReference type="EMBL" id="KAK9863257.1"/>
    </source>
</evidence>
<feature type="region of interest" description="Disordered" evidence="3">
    <location>
        <begin position="165"/>
        <end position="263"/>
    </location>
</feature>